<dbReference type="OrthoDB" id="5505920at2"/>
<keyword evidence="12" id="KW-0966">Cell projection</keyword>
<dbReference type="SUPFAM" id="SSF54637">
    <property type="entry name" value="Thioesterase/thiol ester dehydrase-isomerase"/>
    <property type="match status" value="1"/>
</dbReference>
<keyword evidence="26" id="KW-1185">Reference proteome</keyword>
<organism evidence="25 26">
    <name type="scientific">Prauserella flavalba</name>
    <dbReference type="NCBI Taxonomy" id="1477506"/>
    <lineage>
        <taxon>Bacteria</taxon>
        <taxon>Bacillati</taxon>
        <taxon>Actinomycetota</taxon>
        <taxon>Actinomycetes</taxon>
        <taxon>Pseudonocardiales</taxon>
        <taxon>Pseudonocardiaceae</taxon>
        <taxon>Prauserella</taxon>
    </lineage>
</organism>
<evidence type="ECO:0000256" key="8">
    <source>
        <dbReference type="ARBA" id="ARBA00022832"/>
    </source>
</evidence>
<evidence type="ECO:0000256" key="6">
    <source>
        <dbReference type="ARBA" id="ARBA00022703"/>
    </source>
</evidence>
<evidence type="ECO:0000313" key="25">
    <source>
        <dbReference type="EMBL" id="PXY16701.1"/>
    </source>
</evidence>
<comment type="catalytic activity">
    <reaction evidence="14">
        <text>(9Z)-octadecenoyl-CoA + H2O = (9Z)-octadecenoate + CoA + H(+)</text>
        <dbReference type="Rhea" id="RHEA:40139"/>
        <dbReference type="ChEBI" id="CHEBI:15377"/>
        <dbReference type="ChEBI" id="CHEBI:15378"/>
        <dbReference type="ChEBI" id="CHEBI:30823"/>
        <dbReference type="ChEBI" id="CHEBI:57287"/>
        <dbReference type="ChEBI" id="CHEBI:57387"/>
    </reaction>
    <physiologicalReaction direction="left-to-right" evidence="14">
        <dbReference type="Rhea" id="RHEA:40140"/>
    </physiologicalReaction>
</comment>
<evidence type="ECO:0000313" key="26">
    <source>
        <dbReference type="Proteomes" id="UP000247892"/>
    </source>
</evidence>
<keyword evidence="6" id="KW-0053">Apoptosis</keyword>
<dbReference type="InterPro" id="IPR052365">
    <property type="entry name" value="THEM4/THEM5_acyl-CoA_thioest"/>
</dbReference>
<dbReference type="Gene3D" id="3.10.129.10">
    <property type="entry name" value="Hotdog Thioesterase"/>
    <property type="match status" value="1"/>
</dbReference>
<evidence type="ECO:0000256" key="5">
    <source>
        <dbReference type="ARBA" id="ARBA00022490"/>
    </source>
</evidence>
<comment type="catalytic activity">
    <reaction evidence="22">
        <text>dodecanoyl-CoA + H2O = dodecanoate + CoA + H(+)</text>
        <dbReference type="Rhea" id="RHEA:30135"/>
        <dbReference type="ChEBI" id="CHEBI:15377"/>
        <dbReference type="ChEBI" id="CHEBI:15378"/>
        <dbReference type="ChEBI" id="CHEBI:18262"/>
        <dbReference type="ChEBI" id="CHEBI:57287"/>
        <dbReference type="ChEBI" id="CHEBI:57375"/>
    </reaction>
    <physiologicalReaction direction="left-to-right" evidence="22">
        <dbReference type="Rhea" id="RHEA:30136"/>
    </physiologicalReaction>
</comment>
<feature type="domain" description="Thioesterase" evidence="24">
    <location>
        <begin position="53"/>
        <end position="118"/>
    </location>
</feature>
<dbReference type="AlphaFoldDB" id="A0A318LBH0"/>
<evidence type="ECO:0000256" key="11">
    <source>
        <dbReference type="ARBA" id="ARBA00023136"/>
    </source>
</evidence>
<evidence type="ECO:0000256" key="16">
    <source>
        <dbReference type="ARBA" id="ARBA00038848"/>
    </source>
</evidence>
<dbReference type="GO" id="GO:0016020">
    <property type="term" value="C:membrane"/>
    <property type="evidence" value="ECO:0007669"/>
    <property type="project" value="UniProtKB-SubCell"/>
</dbReference>
<dbReference type="InterPro" id="IPR006683">
    <property type="entry name" value="Thioestr_dom"/>
</dbReference>
<dbReference type="Pfam" id="PF03061">
    <property type="entry name" value="4HBT"/>
    <property type="match status" value="1"/>
</dbReference>
<evidence type="ECO:0000256" key="10">
    <source>
        <dbReference type="ARBA" id="ARBA00023098"/>
    </source>
</evidence>
<keyword evidence="10" id="KW-0443">Lipid metabolism</keyword>
<evidence type="ECO:0000256" key="3">
    <source>
        <dbReference type="ARBA" id="ARBA00004632"/>
    </source>
</evidence>
<keyword evidence="8" id="KW-0276">Fatty acid metabolism</keyword>
<evidence type="ECO:0000256" key="22">
    <source>
        <dbReference type="ARBA" id="ARBA00048074"/>
    </source>
</evidence>
<dbReference type="GO" id="GO:0005737">
    <property type="term" value="C:cytoplasm"/>
    <property type="evidence" value="ECO:0007669"/>
    <property type="project" value="UniProtKB-SubCell"/>
</dbReference>
<keyword evidence="9" id="KW-0809">Transit peptide</keyword>
<keyword evidence="7" id="KW-0378">Hydrolase</keyword>
<comment type="catalytic activity">
    <reaction evidence="19">
        <text>octanoyl-CoA + H2O = octanoate + CoA + H(+)</text>
        <dbReference type="Rhea" id="RHEA:30143"/>
        <dbReference type="ChEBI" id="CHEBI:15377"/>
        <dbReference type="ChEBI" id="CHEBI:15378"/>
        <dbReference type="ChEBI" id="CHEBI:25646"/>
        <dbReference type="ChEBI" id="CHEBI:57287"/>
        <dbReference type="ChEBI" id="CHEBI:57386"/>
    </reaction>
    <physiologicalReaction direction="left-to-right" evidence="19">
        <dbReference type="Rhea" id="RHEA:30144"/>
    </physiologicalReaction>
</comment>
<comment type="subcellular location">
    <subcellularLocation>
        <location evidence="3">Cell projection</location>
        <location evidence="3">Ruffle membrane</location>
    </subcellularLocation>
    <subcellularLocation>
        <location evidence="2">Cytoplasm</location>
    </subcellularLocation>
    <subcellularLocation>
        <location evidence="1">Membrane</location>
        <topology evidence="1">Peripheral membrane protein</topology>
    </subcellularLocation>
</comment>
<protein>
    <recommendedName>
        <fullName evidence="17">Acyl-coenzyme A thioesterase THEM4</fullName>
        <ecNumber evidence="16">3.1.2.2</ecNumber>
    </recommendedName>
    <alternativeName>
        <fullName evidence="18">Thioesterase superfamily member 4</fullName>
    </alternativeName>
</protein>
<keyword evidence="4" id="KW-1003">Cell membrane</keyword>
<comment type="similarity">
    <text evidence="15">Belongs to the THEM4/THEM5 thioesterase family.</text>
</comment>
<evidence type="ECO:0000256" key="12">
    <source>
        <dbReference type="ARBA" id="ARBA00023273"/>
    </source>
</evidence>
<evidence type="ECO:0000256" key="20">
    <source>
        <dbReference type="ARBA" id="ARBA00047734"/>
    </source>
</evidence>
<evidence type="ECO:0000256" key="4">
    <source>
        <dbReference type="ARBA" id="ARBA00022475"/>
    </source>
</evidence>
<keyword evidence="5" id="KW-0963">Cytoplasm</keyword>
<comment type="caution">
    <text evidence="25">The sequence shown here is derived from an EMBL/GenBank/DDBJ whole genome shotgun (WGS) entry which is preliminary data.</text>
</comment>
<dbReference type="InterPro" id="IPR029069">
    <property type="entry name" value="HotDog_dom_sf"/>
</dbReference>
<sequence length="166" mass="18161">MADPMPISLPPHHPQCLGCGPDNPAGLHLDVHRDGDTVVTDITFDPRHRGAPGLAHGGAISAACDDLFGFVLYLVEEVAVTRTLTVNYLAPVPLGQPHRITARLQHRHGRRLHLEATGTGPDGLTRFTAEALFLTVDHNHFAPHGADTEVQAMFTHHQPHDREHHH</sequence>
<evidence type="ECO:0000256" key="17">
    <source>
        <dbReference type="ARBA" id="ARBA00040123"/>
    </source>
</evidence>
<comment type="catalytic activity">
    <reaction evidence="21">
        <text>decanoyl-CoA + H2O = decanoate + CoA + H(+)</text>
        <dbReference type="Rhea" id="RHEA:40059"/>
        <dbReference type="ChEBI" id="CHEBI:15377"/>
        <dbReference type="ChEBI" id="CHEBI:15378"/>
        <dbReference type="ChEBI" id="CHEBI:27689"/>
        <dbReference type="ChEBI" id="CHEBI:57287"/>
        <dbReference type="ChEBI" id="CHEBI:61430"/>
    </reaction>
    <physiologicalReaction direction="left-to-right" evidence="21">
        <dbReference type="Rhea" id="RHEA:40060"/>
    </physiologicalReaction>
</comment>
<evidence type="ECO:0000256" key="7">
    <source>
        <dbReference type="ARBA" id="ARBA00022801"/>
    </source>
</evidence>
<dbReference type="GO" id="GO:0006631">
    <property type="term" value="P:fatty acid metabolic process"/>
    <property type="evidence" value="ECO:0007669"/>
    <property type="project" value="UniProtKB-KW"/>
</dbReference>
<accession>A0A318LBH0</accession>
<evidence type="ECO:0000256" key="23">
    <source>
        <dbReference type="ARBA" id="ARBA00048180"/>
    </source>
</evidence>
<comment type="catalytic activity">
    <reaction evidence="13">
        <text>(5Z,8Z,11Z,14Z)-eicosatetraenoyl-CoA + H2O = (5Z,8Z,11Z,14Z)-eicosatetraenoate + CoA + H(+)</text>
        <dbReference type="Rhea" id="RHEA:40151"/>
        <dbReference type="ChEBI" id="CHEBI:15377"/>
        <dbReference type="ChEBI" id="CHEBI:15378"/>
        <dbReference type="ChEBI" id="CHEBI:32395"/>
        <dbReference type="ChEBI" id="CHEBI:57287"/>
        <dbReference type="ChEBI" id="CHEBI:57368"/>
    </reaction>
    <physiologicalReaction direction="left-to-right" evidence="13">
        <dbReference type="Rhea" id="RHEA:40152"/>
    </physiologicalReaction>
</comment>
<dbReference type="EMBL" id="MASU01000036">
    <property type="protein sequence ID" value="PXY16701.1"/>
    <property type="molecule type" value="Genomic_DNA"/>
</dbReference>
<evidence type="ECO:0000256" key="13">
    <source>
        <dbReference type="ARBA" id="ARBA00035852"/>
    </source>
</evidence>
<keyword evidence="11" id="KW-0472">Membrane</keyword>
<evidence type="ECO:0000256" key="21">
    <source>
        <dbReference type="ARBA" id="ARBA00047969"/>
    </source>
</evidence>
<gene>
    <name evidence="25" type="ORF">BA062_38550</name>
</gene>
<comment type="catalytic activity">
    <reaction evidence="23">
        <text>tetradecanoyl-CoA + H2O = tetradecanoate + CoA + H(+)</text>
        <dbReference type="Rhea" id="RHEA:40119"/>
        <dbReference type="ChEBI" id="CHEBI:15377"/>
        <dbReference type="ChEBI" id="CHEBI:15378"/>
        <dbReference type="ChEBI" id="CHEBI:30807"/>
        <dbReference type="ChEBI" id="CHEBI:57287"/>
        <dbReference type="ChEBI" id="CHEBI:57385"/>
    </reaction>
    <physiologicalReaction direction="left-to-right" evidence="23">
        <dbReference type="Rhea" id="RHEA:40120"/>
    </physiologicalReaction>
</comment>
<dbReference type="CDD" id="cd03443">
    <property type="entry name" value="PaaI_thioesterase"/>
    <property type="match status" value="1"/>
</dbReference>
<dbReference type="Proteomes" id="UP000247892">
    <property type="component" value="Unassembled WGS sequence"/>
</dbReference>
<evidence type="ECO:0000256" key="19">
    <source>
        <dbReference type="ARBA" id="ARBA00047588"/>
    </source>
</evidence>
<evidence type="ECO:0000256" key="9">
    <source>
        <dbReference type="ARBA" id="ARBA00022946"/>
    </source>
</evidence>
<dbReference type="RefSeq" id="WP_110344176.1">
    <property type="nucleotide sequence ID" value="NZ_MASU01000036.1"/>
</dbReference>
<evidence type="ECO:0000256" key="14">
    <source>
        <dbReference type="ARBA" id="ARBA00037002"/>
    </source>
</evidence>
<dbReference type="PANTHER" id="PTHR12418">
    <property type="entry name" value="ACYL-COENZYME A THIOESTERASE THEM4"/>
    <property type="match status" value="1"/>
</dbReference>
<proteinExistence type="inferred from homology"/>
<evidence type="ECO:0000259" key="24">
    <source>
        <dbReference type="Pfam" id="PF03061"/>
    </source>
</evidence>
<evidence type="ECO:0000256" key="18">
    <source>
        <dbReference type="ARBA" id="ARBA00043210"/>
    </source>
</evidence>
<dbReference type="GO" id="GO:0016787">
    <property type="term" value="F:hydrolase activity"/>
    <property type="evidence" value="ECO:0007669"/>
    <property type="project" value="UniProtKB-KW"/>
</dbReference>
<name>A0A318LBH0_9PSEU</name>
<dbReference type="EC" id="3.1.2.2" evidence="16"/>
<reference evidence="25 26" key="1">
    <citation type="submission" date="2016-07" db="EMBL/GenBank/DDBJ databases">
        <title>Draft genome sequence of Prauserella sp. YIM 121212, isolated from alkaline soil.</title>
        <authorList>
            <person name="Ruckert C."/>
            <person name="Albersmeier A."/>
            <person name="Jiang C.-L."/>
            <person name="Jiang Y."/>
            <person name="Kalinowski J."/>
            <person name="Schneider O."/>
            <person name="Winkler A."/>
            <person name="Zotchev S.B."/>
        </authorList>
    </citation>
    <scope>NUCLEOTIDE SEQUENCE [LARGE SCALE GENOMIC DNA]</scope>
    <source>
        <strain evidence="25 26">YIM 121212</strain>
    </source>
</reference>
<evidence type="ECO:0000256" key="2">
    <source>
        <dbReference type="ARBA" id="ARBA00004496"/>
    </source>
</evidence>
<evidence type="ECO:0000256" key="1">
    <source>
        <dbReference type="ARBA" id="ARBA00004170"/>
    </source>
</evidence>
<evidence type="ECO:0000256" key="15">
    <source>
        <dbReference type="ARBA" id="ARBA00038456"/>
    </source>
</evidence>
<comment type="catalytic activity">
    <reaction evidence="20">
        <text>hexadecanoyl-CoA + H2O = hexadecanoate + CoA + H(+)</text>
        <dbReference type="Rhea" id="RHEA:16645"/>
        <dbReference type="ChEBI" id="CHEBI:7896"/>
        <dbReference type="ChEBI" id="CHEBI:15377"/>
        <dbReference type="ChEBI" id="CHEBI:15378"/>
        <dbReference type="ChEBI" id="CHEBI:57287"/>
        <dbReference type="ChEBI" id="CHEBI:57379"/>
        <dbReference type="EC" id="3.1.2.2"/>
    </reaction>
    <physiologicalReaction direction="left-to-right" evidence="20">
        <dbReference type="Rhea" id="RHEA:16646"/>
    </physiologicalReaction>
</comment>
<dbReference type="PANTHER" id="PTHR12418:SF19">
    <property type="entry name" value="ACYL-COENZYME A THIOESTERASE THEM4"/>
    <property type="match status" value="1"/>
</dbReference>